<evidence type="ECO:0008006" key="2">
    <source>
        <dbReference type="Google" id="ProtNLM"/>
    </source>
</evidence>
<gene>
    <name evidence="1" type="ORF">S01H1_17105</name>
</gene>
<dbReference type="AlphaFoldDB" id="X0RK22"/>
<dbReference type="Gene3D" id="2.60.120.200">
    <property type="match status" value="1"/>
</dbReference>
<dbReference type="EMBL" id="BARS01009045">
    <property type="protein sequence ID" value="GAF69184.1"/>
    <property type="molecule type" value="Genomic_DNA"/>
</dbReference>
<name>X0RK22_9ZZZZ</name>
<evidence type="ECO:0000313" key="1">
    <source>
        <dbReference type="EMBL" id="GAF69184.1"/>
    </source>
</evidence>
<organism evidence="1">
    <name type="scientific">marine sediment metagenome</name>
    <dbReference type="NCBI Taxonomy" id="412755"/>
    <lineage>
        <taxon>unclassified sequences</taxon>
        <taxon>metagenomes</taxon>
        <taxon>ecological metagenomes</taxon>
    </lineage>
</organism>
<comment type="caution">
    <text evidence="1">The sequence shown here is derived from an EMBL/GenBank/DDBJ whole genome shotgun (WGS) entry which is preliminary data.</text>
</comment>
<reference evidence="1" key="1">
    <citation type="journal article" date="2014" name="Front. Microbiol.">
        <title>High frequency of phylogenetically diverse reductive dehalogenase-homologous genes in deep subseafloor sedimentary metagenomes.</title>
        <authorList>
            <person name="Kawai M."/>
            <person name="Futagami T."/>
            <person name="Toyoda A."/>
            <person name="Takaki Y."/>
            <person name="Nishi S."/>
            <person name="Hori S."/>
            <person name="Arai W."/>
            <person name="Tsubouchi T."/>
            <person name="Morono Y."/>
            <person name="Uchiyama I."/>
            <person name="Ito T."/>
            <person name="Fujiyama A."/>
            <person name="Inagaki F."/>
            <person name="Takami H."/>
        </authorList>
    </citation>
    <scope>NUCLEOTIDE SEQUENCE</scope>
    <source>
        <strain evidence="1">Expedition CK06-06</strain>
    </source>
</reference>
<protein>
    <recommendedName>
        <fullName evidence="2">3-keto-disaccharide hydrolase domain-containing protein</fullName>
    </recommendedName>
</protein>
<proteinExistence type="predicted"/>
<accession>X0RK22</accession>
<sequence>DPVRVEFEATSFADDQGLLGDITVLLNSISGPGDAFFNNGYAFTTASYRNSCTAFYKKGKPIARTECSPVESGEMNLMVLEFDKGHIRYWLNGQIILEAWDEIPLKMDSKYWIGIRTYDTRMIVDNLTIYHGESDQN</sequence>
<feature type="non-terminal residue" evidence="1">
    <location>
        <position position="1"/>
    </location>
</feature>